<evidence type="ECO:0000256" key="4">
    <source>
        <dbReference type="ARBA" id="ARBA00005250"/>
    </source>
</evidence>
<comment type="caution">
    <text evidence="15">The sequence shown here is derived from an EMBL/GenBank/DDBJ whole genome shotgun (WGS) entry which is preliminary data.</text>
</comment>
<comment type="similarity">
    <text evidence="4">Belongs to the metallo-beta-lactamase superfamily. Class-B beta-lactamase family.</text>
</comment>
<gene>
    <name evidence="15" type="primary">bla</name>
    <name evidence="15" type="ORF">DXT99_14645</name>
</gene>
<dbReference type="Pfam" id="PF00753">
    <property type="entry name" value="Lactamase_B"/>
    <property type="match status" value="1"/>
</dbReference>
<reference evidence="16" key="1">
    <citation type="submission" date="2018-08" db="EMBL/GenBank/DDBJ databases">
        <authorList>
            <person name="Liu Z.-W."/>
            <person name="Du Z.-J."/>
        </authorList>
    </citation>
    <scope>NUCLEOTIDE SEQUENCE [LARGE SCALE GENOMIC DNA]</scope>
    <source>
        <strain evidence="16">H4X</strain>
    </source>
</reference>
<proteinExistence type="inferred from homology"/>
<keyword evidence="11" id="KW-0862">Zinc</keyword>
<keyword evidence="10" id="KW-0378">Hydrolase</keyword>
<evidence type="ECO:0000259" key="14">
    <source>
        <dbReference type="SMART" id="SM00849"/>
    </source>
</evidence>
<dbReference type="OrthoDB" id="9769598at2"/>
<dbReference type="GO" id="GO:0042597">
    <property type="term" value="C:periplasmic space"/>
    <property type="evidence" value="ECO:0007669"/>
    <property type="project" value="UniProtKB-SubCell"/>
</dbReference>
<keyword evidence="8 13" id="KW-0732">Signal</keyword>
<evidence type="ECO:0000256" key="8">
    <source>
        <dbReference type="ARBA" id="ARBA00022729"/>
    </source>
</evidence>
<dbReference type="Gene3D" id="3.60.15.10">
    <property type="entry name" value="Ribonuclease Z/Hydroxyacylglutathione hydrolase-like"/>
    <property type="match status" value="1"/>
</dbReference>
<dbReference type="GO" id="GO:0017001">
    <property type="term" value="P:antibiotic catabolic process"/>
    <property type="evidence" value="ECO:0007669"/>
    <property type="project" value="InterPro"/>
</dbReference>
<evidence type="ECO:0000256" key="9">
    <source>
        <dbReference type="ARBA" id="ARBA00022764"/>
    </source>
</evidence>
<feature type="domain" description="Metallo-beta-lactamase" evidence="14">
    <location>
        <begin position="49"/>
        <end position="219"/>
    </location>
</feature>
<comment type="subunit">
    <text evidence="5">Monomer.</text>
</comment>
<protein>
    <recommendedName>
        <fullName evidence="6">beta-lactamase</fullName>
        <ecNumber evidence="6">3.5.2.6</ecNumber>
    </recommendedName>
</protein>
<dbReference type="InterPro" id="IPR050855">
    <property type="entry name" value="NDM-1-like"/>
</dbReference>
<evidence type="ECO:0000256" key="3">
    <source>
        <dbReference type="ARBA" id="ARBA00004418"/>
    </source>
</evidence>
<dbReference type="InterPro" id="IPR036866">
    <property type="entry name" value="RibonucZ/Hydroxyglut_hydro"/>
</dbReference>
<dbReference type="PROSITE" id="PS00744">
    <property type="entry name" value="BETA_LACTAMASE_B_2"/>
    <property type="match status" value="1"/>
</dbReference>
<dbReference type="NCBIfam" id="NF033088">
    <property type="entry name" value="bla_subclass_B1"/>
    <property type="match status" value="1"/>
</dbReference>
<comment type="catalytic activity">
    <reaction evidence="1">
        <text>a beta-lactam + H2O = a substituted beta-amino acid</text>
        <dbReference type="Rhea" id="RHEA:20401"/>
        <dbReference type="ChEBI" id="CHEBI:15377"/>
        <dbReference type="ChEBI" id="CHEBI:35627"/>
        <dbReference type="ChEBI" id="CHEBI:140347"/>
        <dbReference type="EC" id="3.5.2.6"/>
    </reaction>
</comment>
<keyword evidence="7" id="KW-0479">Metal-binding</keyword>
<keyword evidence="12" id="KW-0046">Antibiotic resistance</keyword>
<accession>A0A3D8LAA4</accession>
<dbReference type="SUPFAM" id="SSF56281">
    <property type="entry name" value="Metallo-hydrolase/oxidoreductase"/>
    <property type="match status" value="1"/>
</dbReference>
<keyword evidence="9" id="KW-0574">Periplasm</keyword>
<dbReference type="InterPro" id="IPR058199">
    <property type="entry name" value="BlaB//VIM/IMP-1"/>
</dbReference>
<dbReference type="Proteomes" id="UP000256708">
    <property type="component" value="Unassembled WGS sequence"/>
</dbReference>
<evidence type="ECO:0000256" key="1">
    <source>
        <dbReference type="ARBA" id="ARBA00001526"/>
    </source>
</evidence>
<evidence type="ECO:0000256" key="13">
    <source>
        <dbReference type="SAM" id="SignalP"/>
    </source>
</evidence>
<name>A0A3D8LAA4_9BACT</name>
<evidence type="ECO:0000256" key="7">
    <source>
        <dbReference type="ARBA" id="ARBA00022723"/>
    </source>
</evidence>
<dbReference type="NCBIfam" id="NF012229">
    <property type="entry name" value="bla_class_B_core"/>
    <property type="match status" value="1"/>
</dbReference>
<evidence type="ECO:0000256" key="12">
    <source>
        <dbReference type="ARBA" id="ARBA00023251"/>
    </source>
</evidence>
<keyword evidence="16" id="KW-1185">Reference proteome</keyword>
<dbReference type="EMBL" id="QRGR01000015">
    <property type="protein sequence ID" value="RDV14361.1"/>
    <property type="molecule type" value="Genomic_DNA"/>
</dbReference>
<feature type="signal peptide" evidence="13">
    <location>
        <begin position="1"/>
        <end position="22"/>
    </location>
</feature>
<evidence type="ECO:0000256" key="2">
    <source>
        <dbReference type="ARBA" id="ARBA00001947"/>
    </source>
</evidence>
<dbReference type="InterPro" id="IPR001279">
    <property type="entry name" value="Metallo-B-lactamas"/>
</dbReference>
<dbReference type="AlphaFoldDB" id="A0A3D8LAA4"/>
<comment type="cofactor">
    <cofactor evidence="2">
        <name>Zn(2+)</name>
        <dbReference type="ChEBI" id="CHEBI:29105"/>
    </cofactor>
</comment>
<evidence type="ECO:0000313" key="16">
    <source>
        <dbReference type="Proteomes" id="UP000256708"/>
    </source>
</evidence>
<evidence type="ECO:0000256" key="10">
    <source>
        <dbReference type="ARBA" id="ARBA00022801"/>
    </source>
</evidence>
<dbReference type="RefSeq" id="WP_115566318.1">
    <property type="nucleotide sequence ID" value="NZ_QRGR01000015.1"/>
</dbReference>
<dbReference type="GO" id="GO:0008270">
    <property type="term" value="F:zinc ion binding"/>
    <property type="evidence" value="ECO:0007669"/>
    <property type="project" value="InterPro"/>
</dbReference>
<evidence type="ECO:0000256" key="5">
    <source>
        <dbReference type="ARBA" id="ARBA00011245"/>
    </source>
</evidence>
<dbReference type="SMART" id="SM00849">
    <property type="entry name" value="Lactamase_B"/>
    <property type="match status" value="1"/>
</dbReference>
<evidence type="ECO:0000256" key="6">
    <source>
        <dbReference type="ARBA" id="ARBA00012865"/>
    </source>
</evidence>
<feature type="chain" id="PRO_5017812393" description="beta-lactamase" evidence="13">
    <location>
        <begin position="23"/>
        <end position="241"/>
    </location>
</feature>
<dbReference type="PANTHER" id="PTHR42951">
    <property type="entry name" value="METALLO-BETA-LACTAMASE DOMAIN-CONTAINING"/>
    <property type="match status" value="1"/>
</dbReference>
<dbReference type="EC" id="3.5.2.6" evidence="6"/>
<dbReference type="InterPro" id="IPR001018">
    <property type="entry name" value="Beta-lactamase_class-B_CS"/>
</dbReference>
<dbReference type="GO" id="GO:0008800">
    <property type="term" value="F:beta-lactamase activity"/>
    <property type="evidence" value="ECO:0007669"/>
    <property type="project" value="UniProtKB-EC"/>
</dbReference>
<dbReference type="GO" id="GO:0046677">
    <property type="term" value="P:response to antibiotic"/>
    <property type="evidence" value="ECO:0007669"/>
    <property type="project" value="UniProtKB-KW"/>
</dbReference>
<evidence type="ECO:0000313" key="15">
    <source>
        <dbReference type="EMBL" id="RDV14361.1"/>
    </source>
</evidence>
<organism evidence="15 16">
    <name type="scientific">Pontibacter diazotrophicus</name>
    <dbReference type="NCBI Taxonomy" id="1400979"/>
    <lineage>
        <taxon>Bacteria</taxon>
        <taxon>Pseudomonadati</taxon>
        <taxon>Bacteroidota</taxon>
        <taxon>Cytophagia</taxon>
        <taxon>Cytophagales</taxon>
        <taxon>Hymenobacteraceae</taxon>
        <taxon>Pontibacter</taxon>
    </lineage>
</organism>
<sequence length="241" mass="26608">MKTLRPLLLILFFITAHTLAYAQQLEVKKLAKNVWVHTSYNTFKGTTYPSNGLIISTSDGVFLIDKAWGDEQTEQLLAWVKDNLKQPVRMCIVTHAHDDRMGGITVLQKQNIAVLSSAQTAQLAAAQNLGKPDSILQLNQPFSVGEQKLVAFYPGAGHTVDNLVVYLPQQKVLFGGCLVKDAKAIDLGNTADADLSNWPNAIQQVQKEFPKAKLVVPGHGQWSDQVALTHTLYLLQQHAKK</sequence>
<evidence type="ECO:0000256" key="11">
    <source>
        <dbReference type="ARBA" id="ARBA00022833"/>
    </source>
</evidence>
<comment type="subcellular location">
    <subcellularLocation>
        <location evidence="3">Periplasm</location>
    </subcellularLocation>
</comment>
<dbReference type="PANTHER" id="PTHR42951:SF4">
    <property type="entry name" value="ACYL-COENZYME A THIOESTERASE MBLAC2"/>
    <property type="match status" value="1"/>
</dbReference>